<dbReference type="EMBL" id="BAAAFM010000001">
    <property type="protein sequence ID" value="GAA0198001.1"/>
    <property type="molecule type" value="Genomic_DNA"/>
</dbReference>
<comment type="caution">
    <text evidence="3">The sequence shown here is derived from an EMBL/GenBank/DDBJ whole genome shotgun (WGS) entry which is preliminary data.</text>
</comment>
<protein>
    <submittedName>
        <fullName evidence="3">Uncharacterized protein</fullName>
    </submittedName>
</protein>
<keyword evidence="4" id="KW-1185">Reference proteome</keyword>
<reference evidence="3 4" key="1">
    <citation type="journal article" date="2019" name="Int. J. Syst. Evol. Microbiol.">
        <title>The Global Catalogue of Microorganisms (GCM) 10K type strain sequencing project: providing services to taxonomists for standard genome sequencing and annotation.</title>
        <authorList>
            <consortium name="The Broad Institute Genomics Platform"/>
            <consortium name="The Broad Institute Genome Sequencing Center for Infectious Disease"/>
            <person name="Wu L."/>
            <person name="Ma J."/>
        </authorList>
    </citation>
    <scope>NUCLEOTIDE SEQUENCE [LARGE SCALE GENOMIC DNA]</scope>
    <source>
        <strain evidence="3 4">JCM 16211</strain>
    </source>
</reference>
<dbReference type="CDD" id="cd03801">
    <property type="entry name" value="GT4_PimA-like"/>
    <property type="match status" value="1"/>
</dbReference>
<dbReference type="Pfam" id="PF13439">
    <property type="entry name" value="Glyco_transf_4"/>
    <property type="match status" value="1"/>
</dbReference>
<dbReference type="Gene3D" id="3.40.50.2000">
    <property type="entry name" value="Glycogen Phosphorylase B"/>
    <property type="match status" value="2"/>
</dbReference>
<sequence length="379" mass="43617">MKVAHVCLSCFYIDGFNYQENQLVRQHVKQGHDVIVIASTENYINGKISYVRPDKYLGDDGAQVIRLAYTKKLPKSLGRKLRVHDGFYDSLVVFKPDVVVFHGVCTWEIRTMVKYGKNYQNVKIWYDTHTDSNNSMLNLPSKILHNVFYKPIFKSVAKDIAKILCISKETENFIVEEYQYPRDRCVFFPLGGDIISNERFLSLRANKRAEFNLDSQQKLFVQTGKFTPRKKLIDTLTAFSKIDRNDIRLVIAGILVDENEQQALELIERDERITYLGWCDNEQLEALLCAADVYVQPGTQSATMQMSMCMRCAVIIDDVPSHEPYVKGNGWLLNESLSLYEALNSASESNQLPIMQARSFEIAEQLLDYSKMARKLIED</sequence>
<dbReference type="InterPro" id="IPR028098">
    <property type="entry name" value="Glyco_trans_4-like_N"/>
</dbReference>
<dbReference type="Proteomes" id="UP001501221">
    <property type="component" value="Unassembled WGS sequence"/>
</dbReference>
<dbReference type="InterPro" id="IPR001296">
    <property type="entry name" value="Glyco_trans_1"/>
</dbReference>
<gene>
    <name evidence="3" type="ORF">GCM10009123_01540</name>
</gene>
<organism evidence="3 4">
    <name type="scientific">Kangiella japonica</name>
    <dbReference type="NCBI Taxonomy" id="647384"/>
    <lineage>
        <taxon>Bacteria</taxon>
        <taxon>Pseudomonadati</taxon>
        <taxon>Pseudomonadota</taxon>
        <taxon>Gammaproteobacteria</taxon>
        <taxon>Kangiellales</taxon>
        <taxon>Kangiellaceae</taxon>
        <taxon>Kangiella</taxon>
    </lineage>
</organism>
<dbReference type="Pfam" id="PF00534">
    <property type="entry name" value="Glycos_transf_1"/>
    <property type="match status" value="1"/>
</dbReference>
<evidence type="ECO:0000259" key="2">
    <source>
        <dbReference type="Pfam" id="PF13439"/>
    </source>
</evidence>
<dbReference type="PANTHER" id="PTHR45947">
    <property type="entry name" value="SULFOQUINOVOSYL TRANSFERASE SQD2"/>
    <property type="match status" value="1"/>
</dbReference>
<evidence type="ECO:0000259" key="1">
    <source>
        <dbReference type="Pfam" id="PF00534"/>
    </source>
</evidence>
<name>A0ABN0STD5_9GAMM</name>
<dbReference type="SUPFAM" id="SSF53756">
    <property type="entry name" value="UDP-Glycosyltransferase/glycogen phosphorylase"/>
    <property type="match status" value="1"/>
</dbReference>
<dbReference type="PANTHER" id="PTHR45947:SF3">
    <property type="entry name" value="SULFOQUINOVOSYL TRANSFERASE SQD2"/>
    <property type="match status" value="1"/>
</dbReference>
<feature type="domain" description="Glycosyl transferase family 1" evidence="1">
    <location>
        <begin position="205"/>
        <end position="299"/>
    </location>
</feature>
<dbReference type="InterPro" id="IPR050194">
    <property type="entry name" value="Glycosyltransferase_grp1"/>
</dbReference>
<proteinExistence type="predicted"/>
<dbReference type="RefSeq" id="WP_343985246.1">
    <property type="nucleotide sequence ID" value="NZ_BAAAFM010000001.1"/>
</dbReference>
<accession>A0ABN0STD5</accession>
<feature type="domain" description="Glycosyltransferase subfamily 4-like N-terminal" evidence="2">
    <location>
        <begin position="22"/>
        <end position="191"/>
    </location>
</feature>
<evidence type="ECO:0000313" key="3">
    <source>
        <dbReference type="EMBL" id="GAA0198001.1"/>
    </source>
</evidence>
<evidence type="ECO:0000313" key="4">
    <source>
        <dbReference type="Proteomes" id="UP001501221"/>
    </source>
</evidence>